<keyword evidence="4" id="KW-0175">Coiled coil</keyword>
<dbReference type="SUPFAM" id="SSF58104">
    <property type="entry name" value="Methyl-accepting chemotaxis protein (MCP) signaling domain"/>
    <property type="match status" value="1"/>
</dbReference>
<sequence>MRWLNDLKVGVKISLLGVGSVVVLILVGGIGYYCLQSISDDMEKMYSEKLTAVQFINDTRAQNNKIDSDVFALMVAQQDSEQKVFIDDIRTRVELFNKDSEEFKKIPLGDAEKVKYQKLMDQLAAYREVRSKILDLAVQNKNQEAFNLYMTQGKPMAEGFVKDLGTFSDEIKKSADMMNAESRKTAASAGMIFVGIILLSILFMAGFSWMIIKQITGRLHDFTKYIDILAGGDFSKSISQKSLDDKSEFGTVSRMVDKMKNNIHSLVKELTDIAEQLAASSEELTANAEESAQASDQIASAVSKVAEGSERQLAAADNTTNVVEQMSTAIEQVAVNTETVANSAEDTANAANKGEDSIKKAVSQMEIIETKTNATADVIADLEEKSKQIGQIVDVISNISGQTNLLALNAAIEAARAGEAGKGFAVVAEEVRKLAEQSQDAAKQITELISEVQTKTDNAVIYMNDGKKEVDVGAKVVSGAGDSFGQILSMVRNMTGQIHEISAAVEEITSSTQDVVTSAKSVNEESQRSSEHTQTISASAQEQSSSIEEVATASEHLAQMAEKLEHSIRRFKI</sequence>
<evidence type="ECO:0000256" key="5">
    <source>
        <dbReference type="SAM" id="MobiDB-lite"/>
    </source>
</evidence>
<dbReference type="InterPro" id="IPR004089">
    <property type="entry name" value="MCPsignal_dom"/>
</dbReference>
<keyword evidence="1 3" id="KW-0807">Transducer</keyword>
<accession>A0ABT9Y6D4</accession>
<dbReference type="PROSITE" id="PS50885">
    <property type="entry name" value="HAMP"/>
    <property type="match status" value="1"/>
</dbReference>
<evidence type="ECO:0000256" key="6">
    <source>
        <dbReference type="SAM" id="Phobius"/>
    </source>
</evidence>
<dbReference type="Gene3D" id="1.10.287.950">
    <property type="entry name" value="Methyl-accepting chemotaxis protein"/>
    <property type="match status" value="1"/>
</dbReference>
<dbReference type="EMBL" id="JAUSUE010000005">
    <property type="protein sequence ID" value="MDQ0203389.1"/>
    <property type="molecule type" value="Genomic_DNA"/>
</dbReference>
<evidence type="ECO:0000313" key="10">
    <source>
        <dbReference type="Proteomes" id="UP001239167"/>
    </source>
</evidence>
<feature type="region of interest" description="Disordered" evidence="5">
    <location>
        <begin position="520"/>
        <end position="550"/>
    </location>
</feature>
<dbReference type="CDD" id="cd19411">
    <property type="entry name" value="MCP2201-like_sensor"/>
    <property type="match status" value="1"/>
</dbReference>
<dbReference type="InterPro" id="IPR047347">
    <property type="entry name" value="YvaQ-like_sensor"/>
</dbReference>
<dbReference type="CDD" id="cd11386">
    <property type="entry name" value="MCP_signal"/>
    <property type="match status" value="1"/>
</dbReference>
<keyword evidence="10" id="KW-1185">Reference proteome</keyword>
<proteinExistence type="inferred from homology"/>
<name>A0ABT9Y6D4_9FIRM</name>
<protein>
    <submittedName>
        <fullName evidence="9">Methyl-accepting chemotaxis protein</fullName>
    </submittedName>
</protein>
<dbReference type="RefSeq" id="WP_196604209.1">
    <property type="nucleotide sequence ID" value="NZ_CP116940.1"/>
</dbReference>
<dbReference type="SMART" id="SM00304">
    <property type="entry name" value="HAMP"/>
    <property type="match status" value="2"/>
</dbReference>
<dbReference type="PANTHER" id="PTHR32089">
    <property type="entry name" value="METHYL-ACCEPTING CHEMOTAXIS PROTEIN MCPB"/>
    <property type="match status" value="1"/>
</dbReference>
<dbReference type="PROSITE" id="PS50111">
    <property type="entry name" value="CHEMOTAXIS_TRANSDUC_2"/>
    <property type="match status" value="1"/>
</dbReference>
<evidence type="ECO:0000256" key="4">
    <source>
        <dbReference type="SAM" id="Coils"/>
    </source>
</evidence>
<evidence type="ECO:0000259" key="7">
    <source>
        <dbReference type="PROSITE" id="PS50111"/>
    </source>
</evidence>
<feature type="compositionally biased region" description="Low complexity" evidence="5">
    <location>
        <begin position="533"/>
        <end position="549"/>
    </location>
</feature>
<evidence type="ECO:0000256" key="2">
    <source>
        <dbReference type="ARBA" id="ARBA00029447"/>
    </source>
</evidence>
<feature type="domain" description="HAMP" evidence="8">
    <location>
        <begin position="213"/>
        <end position="268"/>
    </location>
</feature>
<dbReference type="PRINTS" id="PR00260">
    <property type="entry name" value="CHEMTRNSDUCR"/>
</dbReference>
<evidence type="ECO:0000313" key="9">
    <source>
        <dbReference type="EMBL" id="MDQ0203389.1"/>
    </source>
</evidence>
<organism evidence="9 10">
    <name type="scientific">Pectinatus haikarae</name>
    <dbReference type="NCBI Taxonomy" id="349096"/>
    <lineage>
        <taxon>Bacteria</taxon>
        <taxon>Bacillati</taxon>
        <taxon>Bacillota</taxon>
        <taxon>Negativicutes</taxon>
        <taxon>Selenomonadales</taxon>
        <taxon>Selenomonadaceae</taxon>
        <taxon>Pectinatus</taxon>
    </lineage>
</organism>
<dbReference type="Pfam" id="PF12729">
    <property type="entry name" value="4HB_MCP_1"/>
    <property type="match status" value="1"/>
</dbReference>
<dbReference type="InterPro" id="IPR024478">
    <property type="entry name" value="HlyB_4HB_MCP"/>
</dbReference>
<feature type="transmembrane region" description="Helical" evidence="6">
    <location>
        <begin position="186"/>
        <end position="212"/>
    </location>
</feature>
<dbReference type="SMART" id="SM00283">
    <property type="entry name" value="MA"/>
    <property type="match status" value="1"/>
</dbReference>
<evidence type="ECO:0000259" key="8">
    <source>
        <dbReference type="PROSITE" id="PS50885"/>
    </source>
</evidence>
<dbReference type="Proteomes" id="UP001239167">
    <property type="component" value="Unassembled WGS sequence"/>
</dbReference>
<feature type="transmembrane region" description="Helical" evidence="6">
    <location>
        <begin position="13"/>
        <end position="35"/>
    </location>
</feature>
<dbReference type="PANTHER" id="PTHR32089:SF112">
    <property type="entry name" value="LYSOZYME-LIKE PROTEIN-RELATED"/>
    <property type="match status" value="1"/>
</dbReference>
<comment type="similarity">
    <text evidence="2">Belongs to the methyl-accepting chemotaxis (MCP) protein family.</text>
</comment>
<evidence type="ECO:0000256" key="3">
    <source>
        <dbReference type="PROSITE-ProRule" id="PRU00284"/>
    </source>
</evidence>
<gene>
    <name evidence="9" type="ORF">J2S01_001105</name>
</gene>
<keyword evidence="6" id="KW-1133">Transmembrane helix</keyword>
<dbReference type="InterPro" id="IPR004090">
    <property type="entry name" value="Chemotax_Me-accpt_rcpt"/>
</dbReference>
<comment type="caution">
    <text evidence="9">The sequence shown here is derived from an EMBL/GenBank/DDBJ whole genome shotgun (WGS) entry which is preliminary data.</text>
</comment>
<dbReference type="Pfam" id="PF00015">
    <property type="entry name" value="MCPsignal"/>
    <property type="match status" value="1"/>
</dbReference>
<evidence type="ECO:0000256" key="1">
    <source>
        <dbReference type="ARBA" id="ARBA00023224"/>
    </source>
</evidence>
<feature type="compositionally biased region" description="Basic and acidic residues" evidence="5">
    <location>
        <begin position="522"/>
        <end position="531"/>
    </location>
</feature>
<dbReference type="InterPro" id="IPR003660">
    <property type="entry name" value="HAMP_dom"/>
</dbReference>
<keyword evidence="6" id="KW-0812">Transmembrane</keyword>
<keyword evidence="6" id="KW-0472">Membrane</keyword>
<reference evidence="9 10" key="1">
    <citation type="submission" date="2023-07" db="EMBL/GenBank/DDBJ databases">
        <title>Genomic Encyclopedia of Type Strains, Phase IV (KMG-IV): sequencing the most valuable type-strain genomes for metagenomic binning, comparative biology and taxonomic classification.</title>
        <authorList>
            <person name="Goeker M."/>
        </authorList>
    </citation>
    <scope>NUCLEOTIDE SEQUENCE [LARGE SCALE GENOMIC DNA]</scope>
    <source>
        <strain evidence="9 10">DSM 16980</strain>
    </source>
</reference>
<feature type="coiled-coil region" evidence="4">
    <location>
        <begin position="256"/>
        <end position="287"/>
    </location>
</feature>
<feature type="domain" description="Methyl-accepting transducer" evidence="7">
    <location>
        <begin position="287"/>
        <end position="523"/>
    </location>
</feature>